<dbReference type="GO" id="GO:0016491">
    <property type="term" value="F:oxidoreductase activity"/>
    <property type="evidence" value="ECO:0007669"/>
    <property type="project" value="UniProtKB-KW"/>
</dbReference>
<name>A0AA35TJV3_GEOBA</name>
<dbReference type="SUPFAM" id="SSF56003">
    <property type="entry name" value="Molybdenum cofactor-binding domain"/>
    <property type="match status" value="1"/>
</dbReference>
<keyword evidence="2" id="KW-0560">Oxidoreductase</keyword>
<evidence type="ECO:0000259" key="3">
    <source>
        <dbReference type="Pfam" id="PF02738"/>
    </source>
</evidence>
<dbReference type="AlphaFoldDB" id="A0AA35TJV3"/>
<organism evidence="4 5">
    <name type="scientific">Geodia barretti</name>
    <name type="common">Barrett's horny sponge</name>
    <dbReference type="NCBI Taxonomy" id="519541"/>
    <lineage>
        <taxon>Eukaryota</taxon>
        <taxon>Metazoa</taxon>
        <taxon>Porifera</taxon>
        <taxon>Demospongiae</taxon>
        <taxon>Heteroscleromorpha</taxon>
        <taxon>Tetractinellida</taxon>
        <taxon>Astrophorina</taxon>
        <taxon>Geodiidae</taxon>
        <taxon>Geodia</taxon>
    </lineage>
</organism>
<dbReference type="InterPro" id="IPR036856">
    <property type="entry name" value="Ald_Oxase/Xan_DH_a/b_sf"/>
</dbReference>
<dbReference type="InterPro" id="IPR003749">
    <property type="entry name" value="ThiS/MoaD-like"/>
</dbReference>
<comment type="caution">
    <text evidence="4">The sequence shown here is derived from an EMBL/GenBank/DDBJ whole genome shotgun (WGS) entry which is preliminary data.</text>
</comment>
<evidence type="ECO:0000256" key="1">
    <source>
        <dbReference type="ARBA" id="ARBA00022505"/>
    </source>
</evidence>
<dbReference type="InterPro" id="IPR016208">
    <property type="entry name" value="Ald_Oxase/xanthine_DH-like"/>
</dbReference>
<dbReference type="Pfam" id="PF02597">
    <property type="entry name" value="ThiS"/>
    <property type="match status" value="1"/>
</dbReference>
<dbReference type="GO" id="GO:0005506">
    <property type="term" value="F:iron ion binding"/>
    <property type="evidence" value="ECO:0007669"/>
    <property type="project" value="InterPro"/>
</dbReference>
<reference evidence="4" key="1">
    <citation type="submission" date="2023-03" db="EMBL/GenBank/DDBJ databases">
        <authorList>
            <person name="Steffen K."/>
            <person name="Cardenas P."/>
        </authorList>
    </citation>
    <scope>NUCLEOTIDE SEQUENCE</scope>
</reference>
<evidence type="ECO:0000313" key="5">
    <source>
        <dbReference type="Proteomes" id="UP001174909"/>
    </source>
</evidence>
<dbReference type="Gene3D" id="3.30.365.10">
    <property type="entry name" value="Aldehyde oxidase/xanthine dehydrogenase, molybdopterin binding domain"/>
    <property type="match status" value="2"/>
</dbReference>
<feature type="domain" description="Aldehyde oxidase/xanthine dehydrogenase first molybdopterin binding" evidence="3">
    <location>
        <begin position="81"/>
        <end position="199"/>
    </location>
</feature>
<gene>
    <name evidence="4" type="ORF">GBAR_LOCUS27106</name>
</gene>
<dbReference type="Gene3D" id="3.90.1170.50">
    <property type="entry name" value="Aldehyde oxidase/xanthine dehydrogenase, a/b hammerhead"/>
    <property type="match status" value="1"/>
</dbReference>
<keyword evidence="5" id="KW-1185">Reference proteome</keyword>
<proteinExistence type="predicted"/>
<dbReference type="Proteomes" id="UP001174909">
    <property type="component" value="Unassembled WGS sequence"/>
</dbReference>
<dbReference type="InterPro" id="IPR037165">
    <property type="entry name" value="AldOxase/xan_DH_Mopterin-bd_sf"/>
</dbReference>
<dbReference type="SUPFAM" id="SSF54665">
    <property type="entry name" value="CO dehydrogenase molybdoprotein N-domain-like"/>
    <property type="match status" value="1"/>
</dbReference>
<dbReference type="PANTHER" id="PTHR11908:SF132">
    <property type="entry name" value="ALDEHYDE OXIDASE 1-RELATED"/>
    <property type="match status" value="1"/>
</dbReference>
<sequence>MAQDKALYKGHAIAAVAAVNAHVAEEALDLIDVDFEVLPPVMHARDAMAEGATLVHERLAAFSTAGIRAGGVLDDGDDSAGTNIANHFEFRMGDLDAGFAAADVVVERAVSTSAVHQGYIEPHSGTAMWHDDGNLTIWSSSQGHFTVRDHTARLVGVPVSSVKAIPMEIGGGFGAKLAVYMEPLAALLAKKAHAPMQRITGAPDRVQVSGATVRQVINNLETLHPGIKELLYDEETDDVTPGLAVIIDGEVSQLGLLDRVSEGSEMHFLPAIGGGDIVH</sequence>
<dbReference type="EMBL" id="CASHTH010003782">
    <property type="protein sequence ID" value="CAI8049262.1"/>
    <property type="molecule type" value="Genomic_DNA"/>
</dbReference>
<protein>
    <submittedName>
        <fullName evidence="4">Caffeine dehydrogenase subunit alpha</fullName>
    </submittedName>
</protein>
<dbReference type="SUPFAM" id="SSF54285">
    <property type="entry name" value="MoaD/ThiS"/>
    <property type="match status" value="1"/>
</dbReference>
<keyword evidence="1" id="KW-0500">Molybdenum</keyword>
<dbReference type="PANTHER" id="PTHR11908">
    <property type="entry name" value="XANTHINE DEHYDROGENASE"/>
    <property type="match status" value="1"/>
</dbReference>
<dbReference type="InterPro" id="IPR016155">
    <property type="entry name" value="Mopterin_synth/thiamin_S_b"/>
</dbReference>
<accession>A0AA35TJV3</accession>
<evidence type="ECO:0000313" key="4">
    <source>
        <dbReference type="EMBL" id="CAI8049262.1"/>
    </source>
</evidence>
<evidence type="ECO:0000256" key="2">
    <source>
        <dbReference type="ARBA" id="ARBA00023002"/>
    </source>
</evidence>
<dbReference type="Pfam" id="PF02738">
    <property type="entry name" value="MoCoBD_1"/>
    <property type="match status" value="1"/>
</dbReference>
<dbReference type="InterPro" id="IPR008274">
    <property type="entry name" value="AldOxase/xan_DH_MoCoBD1"/>
</dbReference>